<sequence>MCNLYSMTKNVDAIRRLFGALNSRVGNLPSMPGIFPDYPAPIVRNGAEGRELVMARWGMPSSAQALMDATRKRAEKLEAKGKTVDFKELLRMEPDSGTTNIRNTSSKHWKRWLGPDNRCLVPFTSFSEYDTIDGKKAPVWFAPDESRPLLAFGGIWTNWTSVRKAKEGEVTADVFGFLTCEPNAEVKRVHPKAMPVILTTTEEYDVWIRAPWDEAKPLQRPMPDGSLKIVATGEKEDSGGSA</sequence>
<keyword evidence="7" id="KW-0456">Lyase</keyword>
<dbReference type="GO" id="GO:0016829">
    <property type="term" value="F:lyase activity"/>
    <property type="evidence" value="ECO:0007669"/>
    <property type="project" value="UniProtKB-KW"/>
</dbReference>
<keyword evidence="5" id="KW-0190">Covalent protein-DNA linkage</keyword>
<dbReference type="EC" id="3.4.-.-" evidence="8"/>
<accession>A0A1L3F6E0</accession>
<dbReference type="GO" id="GO:0008233">
    <property type="term" value="F:peptidase activity"/>
    <property type="evidence" value="ECO:0007669"/>
    <property type="project" value="UniProtKB-KW"/>
</dbReference>
<dbReference type="InterPro" id="IPR036590">
    <property type="entry name" value="SRAP-like"/>
</dbReference>
<dbReference type="SUPFAM" id="SSF143081">
    <property type="entry name" value="BB1717-like"/>
    <property type="match status" value="1"/>
</dbReference>
<evidence type="ECO:0000313" key="11">
    <source>
        <dbReference type="Proteomes" id="UP000181962"/>
    </source>
</evidence>
<evidence type="ECO:0000256" key="2">
    <source>
        <dbReference type="ARBA" id="ARBA00022670"/>
    </source>
</evidence>
<feature type="compositionally biased region" description="Basic and acidic residues" evidence="9">
    <location>
        <begin position="233"/>
        <end position="242"/>
    </location>
</feature>
<dbReference type="PANTHER" id="PTHR13604">
    <property type="entry name" value="DC12-RELATED"/>
    <property type="match status" value="1"/>
</dbReference>
<evidence type="ECO:0000256" key="3">
    <source>
        <dbReference type="ARBA" id="ARBA00022763"/>
    </source>
</evidence>
<dbReference type="GO" id="GO:0006508">
    <property type="term" value="P:proteolysis"/>
    <property type="evidence" value="ECO:0007669"/>
    <property type="project" value="UniProtKB-KW"/>
</dbReference>
<evidence type="ECO:0000256" key="9">
    <source>
        <dbReference type="SAM" id="MobiDB-lite"/>
    </source>
</evidence>
<organism evidence="10 11">
    <name type="scientific">Bradyrhizobium japonicum</name>
    <dbReference type="NCBI Taxonomy" id="375"/>
    <lineage>
        <taxon>Bacteria</taxon>
        <taxon>Pseudomonadati</taxon>
        <taxon>Pseudomonadota</taxon>
        <taxon>Alphaproteobacteria</taxon>
        <taxon>Hyphomicrobiales</taxon>
        <taxon>Nitrobacteraceae</taxon>
        <taxon>Bradyrhizobium</taxon>
    </lineage>
</organism>
<dbReference type="PANTHER" id="PTHR13604:SF0">
    <property type="entry name" value="ABASIC SITE PROCESSING PROTEIN HMCES"/>
    <property type="match status" value="1"/>
</dbReference>
<evidence type="ECO:0000256" key="4">
    <source>
        <dbReference type="ARBA" id="ARBA00022801"/>
    </source>
</evidence>
<keyword evidence="3" id="KW-0227">DNA damage</keyword>
<evidence type="ECO:0000256" key="8">
    <source>
        <dbReference type="RuleBase" id="RU364100"/>
    </source>
</evidence>
<comment type="similarity">
    <text evidence="1 8">Belongs to the SOS response-associated peptidase family.</text>
</comment>
<dbReference type="OrthoDB" id="9782620at2"/>
<keyword evidence="6" id="KW-0238">DNA-binding</keyword>
<reference evidence="10 11" key="1">
    <citation type="submission" date="2016-11" db="EMBL/GenBank/DDBJ databases">
        <title>Complete Genome Sequence of Bradyrhizobium sp. strain J5, an isolated from soybean nodule in Hokkaido.</title>
        <authorList>
            <person name="Kanehara K."/>
        </authorList>
    </citation>
    <scope>NUCLEOTIDE SEQUENCE [LARGE SCALE GENOMIC DNA]</scope>
    <source>
        <strain evidence="10 11">J5</strain>
    </source>
</reference>
<dbReference type="InterPro" id="IPR003738">
    <property type="entry name" value="SRAP"/>
</dbReference>
<proteinExistence type="inferred from homology"/>
<protein>
    <recommendedName>
        <fullName evidence="8">Abasic site processing protein</fullName>
        <ecNumber evidence="8">3.4.-.-</ecNumber>
    </recommendedName>
</protein>
<evidence type="ECO:0000313" key="10">
    <source>
        <dbReference type="EMBL" id="APG08878.1"/>
    </source>
</evidence>
<dbReference type="Pfam" id="PF02586">
    <property type="entry name" value="SRAP"/>
    <property type="match status" value="1"/>
</dbReference>
<gene>
    <name evidence="10" type="ORF">BKD09_11095</name>
</gene>
<feature type="region of interest" description="Disordered" evidence="9">
    <location>
        <begin position="221"/>
        <end position="242"/>
    </location>
</feature>
<evidence type="ECO:0000256" key="5">
    <source>
        <dbReference type="ARBA" id="ARBA00023124"/>
    </source>
</evidence>
<dbReference type="RefSeq" id="WP_071909864.1">
    <property type="nucleotide sequence ID" value="NZ_CP017637.1"/>
</dbReference>
<evidence type="ECO:0000256" key="7">
    <source>
        <dbReference type="ARBA" id="ARBA00023239"/>
    </source>
</evidence>
<dbReference type="AlphaFoldDB" id="A0A1L3F6E0"/>
<name>A0A1L3F6E0_BRAJP</name>
<dbReference type="GO" id="GO:0106300">
    <property type="term" value="P:protein-DNA covalent cross-linking repair"/>
    <property type="evidence" value="ECO:0007669"/>
    <property type="project" value="InterPro"/>
</dbReference>
<evidence type="ECO:0000256" key="1">
    <source>
        <dbReference type="ARBA" id="ARBA00008136"/>
    </source>
</evidence>
<keyword evidence="2 8" id="KW-0645">Protease</keyword>
<dbReference type="Gene3D" id="3.90.1680.20">
    <property type="match status" value="2"/>
</dbReference>
<dbReference type="EMBL" id="CP017637">
    <property type="protein sequence ID" value="APG08878.1"/>
    <property type="molecule type" value="Genomic_DNA"/>
</dbReference>
<keyword evidence="4 8" id="KW-0378">Hydrolase</keyword>
<dbReference type="Proteomes" id="UP000181962">
    <property type="component" value="Chromosome"/>
</dbReference>
<dbReference type="GO" id="GO:0003697">
    <property type="term" value="F:single-stranded DNA binding"/>
    <property type="evidence" value="ECO:0007669"/>
    <property type="project" value="InterPro"/>
</dbReference>
<evidence type="ECO:0000256" key="6">
    <source>
        <dbReference type="ARBA" id="ARBA00023125"/>
    </source>
</evidence>